<dbReference type="GO" id="GO:0032534">
    <property type="term" value="P:regulation of microvillus assembly"/>
    <property type="evidence" value="ECO:0007669"/>
    <property type="project" value="TreeGrafter"/>
</dbReference>
<evidence type="ECO:0000256" key="8">
    <source>
        <dbReference type="ARBA" id="ARBA00017371"/>
    </source>
</evidence>
<feature type="region of interest" description="Disordered" evidence="19">
    <location>
        <begin position="1"/>
        <end position="266"/>
    </location>
</feature>
<evidence type="ECO:0000256" key="17">
    <source>
        <dbReference type="ARBA" id="ARBA00031141"/>
    </source>
</evidence>
<dbReference type="PIRSF" id="PIRSF038143">
    <property type="entry name" value="Podocalyxin-like_p1"/>
    <property type="match status" value="1"/>
</dbReference>
<comment type="subcellular location">
    <subcellularLocation>
        <location evidence="3 18">Apical cell membrane</location>
    </subcellularLocation>
    <subcellularLocation>
        <location evidence="6">Cell projection</location>
        <location evidence="6">Filopodium</location>
    </subcellularLocation>
    <subcellularLocation>
        <location evidence="2 18">Cell projection</location>
        <location evidence="2 18">Microvillus</location>
    </subcellularLocation>
    <subcellularLocation>
        <location evidence="4">Cell projection</location>
        <location evidence="4">Ruffle</location>
    </subcellularLocation>
    <subcellularLocation>
        <location evidence="18">Membrane raft</location>
    </subcellularLocation>
    <subcellularLocation>
        <location evidence="18">Cell projection</location>
        <location evidence="18">Lamellipodium</location>
    </subcellularLocation>
    <subcellularLocation>
        <location evidence="5">Membrane</location>
        <topology evidence="5">Single-pass type I membrane protein</topology>
    </subcellularLocation>
</comment>
<dbReference type="GO" id="GO:0016324">
    <property type="term" value="C:apical plasma membrane"/>
    <property type="evidence" value="ECO:0007669"/>
    <property type="project" value="UniProtKB-SubCell"/>
</dbReference>
<evidence type="ECO:0000256" key="15">
    <source>
        <dbReference type="ARBA" id="ARBA00023180"/>
    </source>
</evidence>
<evidence type="ECO:0000313" key="22">
    <source>
        <dbReference type="RefSeq" id="XP_012876996.1"/>
    </source>
</evidence>
<evidence type="ECO:0000256" key="11">
    <source>
        <dbReference type="ARBA" id="ARBA00022729"/>
    </source>
</evidence>
<dbReference type="Pfam" id="PF06365">
    <property type="entry name" value="CD34_antigen"/>
    <property type="match status" value="1"/>
</dbReference>
<keyword evidence="11" id="KW-0732">Signal</keyword>
<feature type="compositionally biased region" description="Polar residues" evidence="19">
    <location>
        <begin position="134"/>
        <end position="172"/>
    </location>
</feature>
<evidence type="ECO:0000256" key="2">
    <source>
        <dbReference type="ARBA" id="ARBA00004105"/>
    </source>
</evidence>
<evidence type="ECO:0000256" key="6">
    <source>
        <dbReference type="ARBA" id="ARBA00004486"/>
    </source>
</evidence>
<dbReference type="STRING" id="10020.ENSDORP00000026967"/>
<keyword evidence="9 18" id="KW-1003">Cell membrane</keyword>
<dbReference type="GO" id="GO:0001726">
    <property type="term" value="C:ruffle"/>
    <property type="evidence" value="ECO:0007669"/>
    <property type="project" value="UniProtKB-SubCell"/>
</dbReference>
<feature type="compositionally biased region" description="Polar residues" evidence="19">
    <location>
        <begin position="253"/>
        <end position="266"/>
    </location>
</feature>
<dbReference type="GO" id="GO:0031528">
    <property type="term" value="C:microvillus membrane"/>
    <property type="evidence" value="ECO:0007669"/>
    <property type="project" value="TreeGrafter"/>
</dbReference>
<dbReference type="GO" id="GO:0030175">
    <property type="term" value="C:filopodium"/>
    <property type="evidence" value="ECO:0007669"/>
    <property type="project" value="UniProtKB-SubCell"/>
</dbReference>
<organism evidence="21 22">
    <name type="scientific">Dipodomys ordii</name>
    <name type="common">Ord's kangaroo rat</name>
    <dbReference type="NCBI Taxonomy" id="10020"/>
    <lineage>
        <taxon>Eukaryota</taxon>
        <taxon>Metazoa</taxon>
        <taxon>Chordata</taxon>
        <taxon>Craniata</taxon>
        <taxon>Vertebrata</taxon>
        <taxon>Euteleostomi</taxon>
        <taxon>Mammalia</taxon>
        <taxon>Eutheria</taxon>
        <taxon>Euarchontoglires</taxon>
        <taxon>Glires</taxon>
        <taxon>Rodentia</taxon>
        <taxon>Castorimorpha</taxon>
        <taxon>Heteromyidae</taxon>
        <taxon>Dipodomyinae</taxon>
        <taxon>Dipodomys</taxon>
    </lineage>
</organism>
<accession>A0A1S3FKC9</accession>
<evidence type="ECO:0000256" key="18">
    <source>
        <dbReference type="PIRNR" id="PIRNR038143"/>
    </source>
</evidence>
<feature type="compositionally biased region" description="Polar residues" evidence="19">
    <location>
        <begin position="105"/>
        <end position="121"/>
    </location>
</feature>
<feature type="transmembrane region" description="Helical" evidence="20">
    <location>
        <begin position="417"/>
        <end position="440"/>
    </location>
</feature>
<evidence type="ECO:0000256" key="9">
    <source>
        <dbReference type="ARBA" id="ARBA00022475"/>
    </source>
</evidence>
<dbReference type="KEGG" id="dord:105989450"/>
<evidence type="ECO:0000256" key="5">
    <source>
        <dbReference type="ARBA" id="ARBA00004479"/>
    </source>
</evidence>
<dbReference type="AlphaFoldDB" id="A0A1S3FKC9"/>
<evidence type="ECO:0000256" key="3">
    <source>
        <dbReference type="ARBA" id="ARBA00004221"/>
    </source>
</evidence>
<evidence type="ECO:0000256" key="16">
    <source>
        <dbReference type="ARBA" id="ARBA00023273"/>
    </source>
</evidence>
<dbReference type="CTD" id="5420"/>
<evidence type="ECO:0000256" key="13">
    <source>
        <dbReference type="ARBA" id="ARBA00022989"/>
    </source>
</evidence>
<evidence type="ECO:0000256" key="14">
    <source>
        <dbReference type="ARBA" id="ARBA00023136"/>
    </source>
</evidence>
<proteinExistence type="inferred from homology"/>
<protein>
    <recommendedName>
        <fullName evidence="8 18">Podocalyxin</fullName>
    </recommendedName>
    <alternativeName>
        <fullName evidence="17 18">Podocalyxin-like protein 1</fullName>
    </alternativeName>
</protein>
<dbReference type="GO" id="GO:0045121">
    <property type="term" value="C:membrane raft"/>
    <property type="evidence" value="ECO:0007669"/>
    <property type="project" value="UniProtKB-SubCell"/>
</dbReference>
<dbReference type="OrthoDB" id="9948358at2759"/>
<evidence type="ECO:0000256" key="1">
    <source>
        <dbReference type="ARBA" id="ARBA00003167"/>
    </source>
</evidence>
<sequence>MGLRLVRKLSLEGFSGTSSSQDHHEVQSQPQDNSTATPTSNQNSSIQKPTTMASMAPTSSSSTTVSVPVPESGTKASTTPKMTSAAAQQNLTTLSSSLGKKPTGDSPTTASGTEVNSSTYPASSMASTSLATTGPQSGDKASTLSGDQSNGPVATQPLTTQGGDQLTPQAATSAPHVFITSPPPSTNVTAEAPESPPEGQSGSVMETTSSSSTSSLDLTPTMQGMFPSHTLPGTSQGPQQPFSQMPPSPEPSTSVALQPTSSAARTQATPAFWEPTGLNTKLASTAPQGFSTPSSTWTVGKNKVKCDPAVKPSDDLLILNFTTASFCAGSPPDDKLVSLLCQSVKANFNPAQDECTITLACVLESQAVAVKGITIETKLLPKDVYERLRDKWDVLKEAGVSDMQLGNESPIDDEDHLSIPLIITIVCMACFLLLVAALYGCCHQRLSQRKDQQRLTEELQTVENGYHDNPTLEVMETTSEMQEKKVVNLNGELGDSWIVPLDNLTKDDFDEEEDTHL</sequence>
<name>A0A1S3FKC9_DIPOR</name>
<dbReference type="GO" id="GO:0016477">
    <property type="term" value="P:cell migration"/>
    <property type="evidence" value="ECO:0007669"/>
    <property type="project" value="UniProtKB-UniRule"/>
</dbReference>
<evidence type="ECO:0000256" key="19">
    <source>
        <dbReference type="SAM" id="MobiDB-lite"/>
    </source>
</evidence>
<feature type="compositionally biased region" description="Polar residues" evidence="19">
    <location>
        <begin position="74"/>
        <end position="98"/>
    </location>
</feature>
<dbReference type="GO" id="GO:0007155">
    <property type="term" value="P:cell adhesion"/>
    <property type="evidence" value="ECO:0007669"/>
    <property type="project" value="UniProtKB-KW"/>
</dbReference>
<keyword evidence="13 20" id="KW-1133">Transmembrane helix</keyword>
<keyword evidence="12 18" id="KW-0130">Cell adhesion</keyword>
<evidence type="ECO:0000256" key="4">
    <source>
        <dbReference type="ARBA" id="ARBA00004466"/>
    </source>
</evidence>
<dbReference type="PANTHER" id="PTHR12067">
    <property type="entry name" value="PODOCALYXIN"/>
    <property type="match status" value="1"/>
</dbReference>
<dbReference type="InParanoid" id="A0A1S3FKC9"/>
<reference evidence="22" key="1">
    <citation type="submission" date="2025-08" db="UniProtKB">
        <authorList>
            <consortium name="RefSeq"/>
        </authorList>
    </citation>
    <scope>IDENTIFICATION</scope>
    <source>
        <tissue evidence="22">Kidney</tissue>
    </source>
</reference>
<dbReference type="InterPro" id="IPR017403">
    <property type="entry name" value="PODXL"/>
</dbReference>
<feature type="compositionally biased region" description="Low complexity" evidence="19">
    <location>
        <begin position="122"/>
        <end position="133"/>
    </location>
</feature>
<evidence type="ECO:0000256" key="10">
    <source>
        <dbReference type="ARBA" id="ARBA00022692"/>
    </source>
</evidence>
<comment type="function">
    <text evidence="1">Involved in the regulation of both adhesion and cell morphology and cancer progression. Functions as an anti-adhesive molecule that maintains an open filtration pathway between neighboring foot processes in the podocyte by charge repulsion. Acts as a pro-adhesive molecule, enhancing the adherence of cells to immobilized ligands, increasing the rate of migration and cell-cell contacts in an integrin-dependent manner. Induces the formation of apical actin-dependent microvilli. Involved in the formation of a preapical plasma membrane subdomain to set up initial epithelial polarization and the apical lumen formation during renal tubulogenesis. Plays a role in cancer development and aggressiveness by inducing cell migration and invasion through its interaction with the actin-binding protein EZR. Affects EZR-dependent signaling events, leading to increased activities of the MAPK and PI3K pathways in cancer cells.</text>
</comment>
<dbReference type="FunCoup" id="A0A1S3FKC9">
    <property type="interactions" value="104"/>
</dbReference>
<keyword evidence="15" id="KW-0325">Glycoprotein</keyword>
<evidence type="ECO:0000256" key="20">
    <source>
        <dbReference type="SAM" id="Phobius"/>
    </source>
</evidence>
<dbReference type="RefSeq" id="XP_012876996.1">
    <property type="nucleotide sequence ID" value="XM_013021542.1"/>
</dbReference>
<evidence type="ECO:0000313" key="21">
    <source>
        <dbReference type="Proteomes" id="UP000081671"/>
    </source>
</evidence>
<keyword evidence="16 18" id="KW-0966">Cell projection</keyword>
<keyword evidence="21" id="KW-1185">Reference proteome</keyword>
<evidence type="ECO:0000256" key="7">
    <source>
        <dbReference type="ARBA" id="ARBA00007029"/>
    </source>
</evidence>
<dbReference type="PANTHER" id="PTHR12067:SF5">
    <property type="entry name" value="PODOCALYXIN"/>
    <property type="match status" value="1"/>
</dbReference>
<feature type="compositionally biased region" description="Low complexity" evidence="19">
    <location>
        <begin position="49"/>
        <end position="70"/>
    </location>
</feature>
<dbReference type="InterPro" id="IPR013836">
    <property type="entry name" value="CD34/Podocalyxin"/>
</dbReference>
<dbReference type="GO" id="GO:0022408">
    <property type="term" value="P:negative regulation of cell-cell adhesion"/>
    <property type="evidence" value="ECO:0007669"/>
    <property type="project" value="TreeGrafter"/>
</dbReference>
<keyword evidence="14 18" id="KW-0472">Membrane</keyword>
<feature type="compositionally biased region" description="Polar residues" evidence="19">
    <location>
        <begin position="27"/>
        <end position="48"/>
    </location>
</feature>
<dbReference type="GeneID" id="105989450"/>
<dbReference type="Proteomes" id="UP000081671">
    <property type="component" value="Unplaced"/>
</dbReference>
<evidence type="ECO:0000256" key="12">
    <source>
        <dbReference type="ARBA" id="ARBA00022889"/>
    </source>
</evidence>
<gene>
    <name evidence="22" type="primary">Podxl</name>
</gene>
<keyword evidence="10 20" id="KW-0812">Transmembrane</keyword>
<dbReference type="GO" id="GO:0030027">
    <property type="term" value="C:lamellipodium"/>
    <property type="evidence" value="ECO:0007669"/>
    <property type="project" value="UniProtKB-SubCell"/>
</dbReference>
<comment type="similarity">
    <text evidence="7 18">Belongs to the podocalyxin family.</text>
</comment>
<dbReference type="GO" id="GO:0033634">
    <property type="term" value="P:positive regulation of cell-cell adhesion mediated by integrin"/>
    <property type="evidence" value="ECO:0007669"/>
    <property type="project" value="TreeGrafter"/>
</dbReference>